<dbReference type="SUPFAM" id="SSF53335">
    <property type="entry name" value="S-adenosyl-L-methionine-dependent methyltransferases"/>
    <property type="match status" value="1"/>
</dbReference>
<dbReference type="PANTHER" id="PTHR12176">
    <property type="entry name" value="SAM-DEPENDENT METHYLTRANSFERASE SUPERFAMILY PROTEIN"/>
    <property type="match status" value="1"/>
</dbReference>
<evidence type="ECO:0000256" key="2">
    <source>
        <dbReference type="ARBA" id="ARBA00022603"/>
    </source>
</evidence>
<dbReference type="GO" id="GO:0032259">
    <property type="term" value="P:methylation"/>
    <property type="evidence" value="ECO:0007669"/>
    <property type="project" value="UniProtKB-KW"/>
</dbReference>
<accession>A0ABV6ZLW1</accession>
<keyword evidence="2 5" id="KW-0489">Methyltransferase</keyword>
<evidence type="ECO:0000256" key="3">
    <source>
        <dbReference type="ARBA" id="ARBA00022679"/>
    </source>
</evidence>
<evidence type="ECO:0000313" key="6">
    <source>
        <dbReference type="Proteomes" id="UP001595190"/>
    </source>
</evidence>
<evidence type="ECO:0000256" key="1">
    <source>
        <dbReference type="ARBA" id="ARBA00008361"/>
    </source>
</evidence>
<feature type="domain" description="Methyltransferase type 11" evidence="4">
    <location>
        <begin position="52"/>
        <end position="150"/>
    </location>
</feature>
<sequence length="228" mass="25055">MQDYEKRYRDLRAAGLPGWAGDCHAGNRLKLAAMLDDLHRSDLLPPAPCPALELGCGNAAMAALLLAERGYRVHGIDISPTAIDWAHETFEAAGLAGHFIRGDVRTMPDFDTASFALVFDGACLHCLIGADRSLCLAELRRILQPDGIFIASTMCGPPHSPEARARYDAKRQCLVDDGVPTRTLRPLSALLAELEEAGLEVVDYRIHRNPWWDHATIVTRPAPRLQNL</sequence>
<dbReference type="InterPro" id="IPR051419">
    <property type="entry name" value="Lys/N-term_MeTrsfase_sf"/>
</dbReference>
<keyword evidence="3 5" id="KW-0808">Transferase</keyword>
<dbReference type="GO" id="GO:0008168">
    <property type="term" value="F:methyltransferase activity"/>
    <property type="evidence" value="ECO:0007669"/>
    <property type="project" value="UniProtKB-KW"/>
</dbReference>
<dbReference type="Pfam" id="PF08241">
    <property type="entry name" value="Methyltransf_11"/>
    <property type="match status" value="1"/>
</dbReference>
<evidence type="ECO:0000313" key="5">
    <source>
        <dbReference type="EMBL" id="MFC2253143.1"/>
    </source>
</evidence>
<dbReference type="RefSeq" id="WP_394313864.1">
    <property type="nucleotide sequence ID" value="NZ_JBHGPK010000016.1"/>
</dbReference>
<dbReference type="EC" id="2.1.-.-" evidence="5"/>
<dbReference type="EMBL" id="JBHGPK010000016">
    <property type="protein sequence ID" value="MFC2253143.1"/>
    <property type="molecule type" value="Genomic_DNA"/>
</dbReference>
<proteinExistence type="inferred from homology"/>
<organism evidence="5 6">
    <name type="scientific">Labrys neptuniae</name>
    <dbReference type="NCBI Taxonomy" id="376174"/>
    <lineage>
        <taxon>Bacteria</taxon>
        <taxon>Pseudomonadati</taxon>
        <taxon>Pseudomonadota</taxon>
        <taxon>Alphaproteobacteria</taxon>
        <taxon>Hyphomicrobiales</taxon>
        <taxon>Xanthobacteraceae</taxon>
        <taxon>Labrys</taxon>
    </lineage>
</organism>
<gene>
    <name evidence="5" type="ORF">ACETRX_26120</name>
</gene>
<dbReference type="Proteomes" id="UP001595190">
    <property type="component" value="Unassembled WGS sequence"/>
</dbReference>
<protein>
    <submittedName>
        <fullName evidence="5">Class I SAM-dependent methyltransferase</fullName>
        <ecNumber evidence="5">2.1.-.-</ecNumber>
    </submittedName>
</protein>
<dbReference type="PANTHER" id="PTHR12176:SF80">
    <property type="entry name" value="EEF1A LYSINE METHYLTRANSFERASE 4"/>
    <property type="match status" value="1"/>
</dbReference>
<dbReference type="CDD" id="cd02440">
    <property type="entry name" value="AdoMet_MTases"/>
    <property type="match status" value="1"/>
</dbReference>
<name>A0ABV6ZLW1_9HYPH</name>
<dbReference type="Gene3D" id="3.40.50.150">
    <property type="entry name" value="Vaccinia Virus protein VP39"/>
    <property type="match status" value="1"/>
</dbReference>
<comment type="caution">
    <text evidence="5">The sequence shown here is derived from an EMBL/GenBank/DDBJ whole genome shotgun (WGS) entry which is preliminary data.</text>
</comment>
<dbReference type="InterPro" id="IPR029063">
    <property type="entry name" value="SAM-dependent_MTases_sf"/>
</dbReference>
<comment type="similarity">
    <text evidence="1">Belongs to the methyltransferase superfamily.</text>
</comment>
<reference evidence="5 6" key="1">
    <citation type="submission" date="2024-09" db="EMBL/GenBank/DDBJ databases">
        <title>Description of Labrys sedimenti sp. nov., isolated from a diclofenac-degrading enrichment culture, and genome-based reclassification of Labrys portucalensis as a later heterotypic synonym of Labrys neptuniae.</title>
        <authorList>
            <person name="Tancsics A."/>
            <person name="Csepanyi A."/>
        </authorList>
    </citation>
    <scope>NUCLEOTIDE SEQUENCE [LARGE SCALE GENOMIC DNA]</scope>
    <source>
        <strain evidence="5 6">LMG 23412</strain>
    </source>
</reference>
<evidence type="ECO:0000259" key="4">
    <source>
        <dbReference type="Pfam" id="PF08241"/>
    </source>
</evidence>
<dbReference type="InterPro" id="IPR013216">
    <property type="entry name" value="Methyltransf_11"/>
</dbReference>